<gene>
    <name evidence="2" type="ORF">GCM10023091_04890</name>
</gene>
<feature type="region of interest" description="Disordered" evidence="1">
    <location>
        <begin position="1"/>
        <end position="89"/>
    </location>
</feature>
<accession>A0ABP8LQE7</accession>
<protein>
    <submittedName>
        <fullName evidence="2">Uncharacterized protein</fullName>
    </submittedName>
</protein>
<evidence type="ECO:0000256" key="1">
    <source>
        <dbReference type="SAM" id="MobiDB-lite"/>
    </source>
</evidence>
<keyword evidence="3" id="KW-1185">Reference proteome</keyword>
<sequence>MDSNDKKKKFPGYPPYPGSEDIFKRGKREARTPEEGEEEDLEMGLDVPGSDLDDDQEMIGNEDEENNYYSLGGDNHDDEDNPDLVDDED</sequence>
<evidence type="ECO:0000313" key="2">
    <source>
        <dbReference type="EMBL" id="GAA4432568.1"/>
    </source>
</evidence>
<feature type="compositionally biased region" description="Acidic residues" evidence="1">
    <location>
        <begin position="51"/>
        <end position="66"/>
    </location>
</feature>
<name>A0ABP8LQE7_9BACT</name>
<proteinExistence type="predicted"/>
<dbReference type="Proteomes" id="UP001501508">
    <property type="component" value="Unassembled WGS sequence"/>
</dbReference>
<dbReference type="RefSeq" id="WP_345026435.1">
    <property type="nucleotide sequence ID" value="NZ_BAABEY010000002.1"/>
</dbReference>
<comment type="caution">
    <text evidence="2">The sequence shown here is derived from an EMBL/GenBank/DDBJ whole genome shotgun (WGS) entry which is preliminary data.</text>
</comment>
<reference evidence="3" key="1">
    <citation type="journal article" date="2019" name="Int. J. Syst. Evol. Microbiol.">
        <title>The Global Catalogue of Microorganisms (GCM) 10K type strain sequencing project: providing services to taxonomists for standard genome sequencing and annotation.</title>
        <authorList>
            <consortium name="The Broad Institute Genomics Platform"/>
            <consortium name="The Broad Institute Genome Sequencing Center for Infectious Disease"/>
            <person name="Wu L."/>
            <person name="Ma J."/>
        </authorList>
    </citation>
    <scope>NUCLEOTIDE SEQUENCE [LARGE SCALE GENOMIC DNA]</scope>
    <source>
        <strain evidence="3">JCM 31920</strain>
    </source>
</reference>
<feature type="compositionally biased region" description="Acidic residues" evidence="1">
    <location>
        <begin position="76"/>
        <end position="89"/>
    </location>
</feature>
<evidence type="ECO:0000313" key="3">
    <source>
        <dbReference type="Proteomes" id="UP001501508"/>
    </source>
</evidence>
<feature type="compositionally biased region" description="Basic and acidic residues" evidence="1">
    <location>
        <begin position="21"/>
        <end position="34"/>
    </location>
</feature>
<organism evidence="2 3">
    <name type="scientific">Ravibacter arvi</name>
    <dbReference type="NCBI Taxonomy" id="2051041"/>
    <lineage>
        <taxon>Bacteria</taxon>
        <taxon>Pseudomonadati</taxon>
        <taxon>Bacteroidota</taxon>
        <taxon>Cytophagia</taxon>
        <taxon>Cytophagales</taxon>
        <taxon>Spirosomataceae</taxon>
        <taxon>Ravibacter</taxon>
    </lineage>
</organism>
<feature type="compositionally biased region" description="Basic residues" evidence="1">
    <location>
        <begin position="1"/>
        <end position="10"/>
    </location>
</feature>
<dbReference type="EMBL" id="BAABEY010000002">
    <property type="protein sequence ID" value="GAA4432568.1"/>
    <property type="molecule type" value="Genomic_DNA"/>
</dbReference>